<dbReference type="SUPFAM" id="SSF48452">
    <property type="entry name" value="TPR-like"/>
    <property type="match status" value="1"/>
</dbReference>
<dbReference type="CDD" id="cd00761">
    <property type="entry name" value="Glyco_tranf_GTA_type"/>
    <property type="match status" value="1"/>
</dbReference>
<dbReference type="InterPro" id="IPR029044">
    <property type="entry name" value="Nucleotide-diphossugar_trans"/>
</dbReference>
<dbReference type="InterPro" id="IPR001173">
    <property type="entry name" value="Glyco_trans_2-like"/>
</dbReference>
<dbReference type="GO" id="GO:0047355">
    <property type="term" value="F:CDP-glycerol glycerophosphotransferase activity"/>
    <property type="evidence" value="ECO:0007669"/>
    <property type="project" value="InterPro"/>
</dbReference>
<dbReference type="SUPFAM" id="SSF53448">
    <property type="entry name" value="Nucleotide-diphospho-sugar transferases"/>
    <property type="match status" value="1"/>
</dbReference>
<evidence type="ECO:0000313" key="2">
    <source>
        <dbReference type="EMBL" id="TSJ92825.1"/>
    </source>
</evidence>
<evidence type="ECO:0000259" key="1">
    <source>
        <dbReference type="Pfam" id="PF00535"/>
    </source>
</evidence>
<dbReference type="GO" id="GO:0016020">
    <property type="term" value="C:membrane"/>
    <property type="evidence" value="ECO:0007669"/>
    <property type="project" value="InterPro"/>
</dbReference>
<dbReference type="InterPro" id="IPR043148">
    <property type="entry name" value="TagF_C"/>
</dbReference>
<dbReference type="Gene3D" id="3.90.550.10">
    <property type="entry name" value="Spore Coat Polysaccharide Biosynthesis Protein SpsA, Chain A"/>
    <property type="match status" value="1"/>
</dbReference>
<dbReference type="Pfam" id="PF04464">
    <property type="entry name" value="Glyphos_transf"/>
    <property type="match status" value="1"/>
</dbReference>
<dbReference type="PANTHER" id="PTHR22916">
    <property type="entry name" value="GLYCOSYLTRANSFERASE"/>
    <property type="match status" value="1"/>
</dbReference>
<comment type="caution">
    <text evidence="2">The sequence shown here is derived from an EMBL/GenBank/DDBJ whole genome shotgun (WGS) entry which is preliminary data.</text>
</comment>
<dbReference type="RefSeq" id="WP_144093323.1">
    <property type="nucleotide sequence ID" value="NZ_CAMLBV010000022.1"/>
</dbReference>
<feature type="domain" description="Glycosyltransferase 2-like" evidence="1">
    <location>
        <begin position="45"/>
        <end position="201"/>
    </location>
</feature>
<sequence length="1373" mass="162376">MSIIKKWNKLKRNPKLFFSDMYLKRQNYILKHAPSIKYKTGQEFSVVSAVYGVERYLNDYFESLVNQTIGFEDHIHLILVDDDSKDNSAQLIKKWIKKYPNNITYIHKENGGQASARNFGMDYVKTKWVSFMDPDDFVSLDYFEEIAKVLDKNPEDIGMVSCNFIFYNENVDQYSDTHPLKYRFANGVKYNSNFEFGKNIVMSVNSGIFLTQVILENDLFFDTKLKPSFEDARFASEYIYYIKALKVAFLPSAKYYYRKRDDNSSTLDTSWNDKRKFLDALERGPIFVLEFYKERLKQIPEFIQRQALYDFAWICKRLINNPNPLNILSEDEKIRFYENAKKVLSYIDKEVILSFDLAGIWFLFKVGMLGFFKGITDINQIAYIERYDQAKKEILISYHSYNDSNIAILFDNNDTIPKYQKKKKHTFGDRYFVTTYKLWVQLPEKFNKFEIKFNGVHSKIFIKGTFFYTGVSYEKMIENLAKFVQTNRKDHWILMDRDSAADDNAEHLYRYIRSTHPERNIYYVLSNKSHDWNRLKKDNFNLLNFGSFEHKKLLRTASKVVSSHIDKYVNDYFPDGSMLNQQFVFLQHGVIKDDLSNWINTKKNVSIMLTSTEPEFNSIAFDDKYFLTNKEVKLTGLPRHDALFFQKDKFASDKKTILVMPTWRDSILPKAKTDRSERDKNPDFMLTDYAVHWKSFIHNEELKKITNNGIKVIFALHKNIEPYLDEFNIPSYIEQWRSENCSIQELFLKSTLLITDYSSIAFEMAYIEKQIIYYQFDEHEFFSGKHTFSKGYFDYRQHAFGPVVTTEEDLTNALKEIVKNDFAIQEPYFSRIKNVYPYRDGKCCERTFEAIEALDKPNEAVEEVNFTILTDFLLRAYEELNWPIAIERAKLLLSFDKTPEDIAQLILAEACYYQRKPSIFPVDINNIKNDKVKAFIFMGLEQWENAYDSWSKVKENSSSKYFYQLICCQYLTNNDYVVKVQNEFLQQSKYDKETSLLINALISASNENWNDAIEKLNILLKSNVKKNFLKRFFPELILADVYRKNNELDKCQTQLVNFEKHKTDNFEFELQKIKLSLMKEDYSNVLSHLKKRFNNNYMIIPASALNLYIKALDMSANWDQIIACSKVLLKKEGYWKILAQQMLAEAGYRKYQISLFFNNVKVRIEDIKDNKTRAFILMTQEKWEEAFQYWEKINDKKVIDLFYQLTCCYYIPNSLHTAKINSDFLEKGLFEQNELDILNGLVKMTQQNWGGAIMQLNPLINSSTSVYFLKKYIPQLILADIFRNIGQFEKSNELLDDFEKHTPNNVECHIQMAKVSLAQKNYQKVINLLNKIFDNKYQLMPPSVLSCYIKGLTMFVSNEMENLDKIIKFSEKK</sequence>
<dbReference type="SUPFAM" id="SSF53756">
    <property type="entry name" value="UDP-Glycosyltransferase/glycogen phosphorylase"/>
    <property type="match status" value="1"/>
</dbReference>
<dbReference type="Gene3D" id="3.40.50.12580">
    <property type="match status" value="1"/>
</dbReference>
<organism evidence="2 3">
    <name type="scientific">Gilliamella apicola</name>
    <dbReference type="NCBI Taxonomy" id="1196095"/>
    <lineage>
        <taxon>Bacteria</taxon>
        <taxon>Pseudomonadati</taxon>
        <taxon>Pseudomonadota</taxon>
        <taxon>Gammaproteobacteria</taxon>
        <taxon>Orbales</taxon>
        <taxon>Orbaceae</taxon>
        <taxon>Gilliamella</taxon>
    </lineage>
</organism>
<dbReference type="GO" id="GO:0016758">
    <property type="term" value="F:hexosyltransferase activity"/>
    <property type="evidence" value="ECO:0007669"/>
    <property type="project" value="UniProtKB-ARBA"/>
</dbReference>
<evidence type="ECO:0000313" key="3">
    <source>
        <dbReference type="Proteomes" id="UP000319483"/>
    </source>
</evidence>
<keyword evidence="2" id="KW-0808">Transferase</keyword>
<name>A0A556RVC2_9GAMM</name>
<proteinExistence type="predicted"/>
<dbReference type="Gene3D" id="1.25.40.10">
    <property type="entry name" value="Tetratricopeptide repeat domain"/>
    <property type="match status" value="1"/>
</dbReference>
<gene>
    <name evidence="2" type="ORF">FPQ15_13415</name>
</gene>
<dbReference type="InterPro" id="IPR011990">
    <property type="entry name" value="TPR-like_helical_dom_sf"/>
</dbReference>
<dbReference type="Pfam" id="PF00535">
    <property type="entry name" value="Glycos_transf_2"/>
    <property type="match status" value="1"/>
</dbReference>
<protein>
    <submittedName>
        <fullName evidence="2">Glycosyltransferase</fullName>
    </submittedName>
</protein>
<accession>A0A556RVC2</accession>
<dbReference type="InterPro" id="IPR007554">
    <property type="entry name" value="Glycerophosphate_synth"/>
</dbReference>
<dbReference type="Proteomes" id="UP000319483">
    <property type="component" value="Unassembled WGS sequence"/>
</dbReference>
<dbReference type="PANTHER" id="PTHR22916:SF3">
    <property type="entry name" value="UDP-GLCNAC:BETAGAL BETA-1,3-N-ACETYLGLUCOSAMINYLTRANSFERASE-LIKE PROTEIN 1"/>
    <property type="match status" value="1"/>
</dbReference>
<reference evidence="2 3" key="1">
    <citation type="submission" date="2019-07" db="EMBL/GenBank/DDBJ databases">
        <title>Gilliamella genomes.</title>
        <authorList>
            <person name="Zheng H."/>
        </authorList>
    </citation>
    <scope>NUCLEOTIDE SEQUENCE [LARGE SCALE GENOMIC DNA]</scope>
    <source>
        <strain evidence="2 3">W8127</strain>
    </source>
</reference>
<dbReference type="EMBL" id="VMHM01000021">
    <property type="protein sequence ID" value="TSJ92825.1"/>
    <property type="molecule type" value="Genomic_DNA"/>
</dbReference>